<protein>
    <submittedName>
        <fullName evidence="3">DUF5103 domain-containing protein</fullName>
    </submittedName>
</protein>
<feature type="chain" id="PRO_5032319748" evidence="1">
    <location>
        <begin position="19"/>
        <end position="416"/>
    </location>
</feature>
<comment type="caution">
    <text evidence="3">The sequence shown here is derived from an EMBL/GenBank/DDBJ whole genome shotgun (WGS) entry which is preliminary data.</text>
</comment>
<evidence type="ECO:0000313" key="4">
    <source>
        <dbReference type="Proteomes" id="UP000552241"/>
    </source>
</evidence>
<dbReference type="InterPro" id="IPR014756">
    <property type="entry name" value="Ig_E-set"/>
</dbReference>
<sequence length="416" mass="48987">MKSSIFLFAICISNFCLAQTYTEVNPPDHIKTVQLFNPQTNDQTPVARISGEYFILSFDDLNAGFHEYNYKIEHYNADWTPSGIFQSEFLDGYSSDYIRDYRNSFNTYQNYTHYRLQIPNQNTRPKLPGNYVIKVYTKDENNPIFTRRFALYDDQRVTVGIQAERGIGTGNLNQRLNVIASSGQVNLTETPDGATLFIMKNGNWEDHLRIKRPSFVQNSQLTYRDQNHLFEGNSEYLWFDTKTLEVPAMSTERVFRQDSLYHTVIRTDFQKWNLGYFDEPDVNGAFYIRNVRLNDQNLSNSQADYTWVHFALDEFDDAGGTKELYIVGAFNDWQLTPEYRLKKMENNFWELSVLLKQGYYNYQYAVYDQSTNEVSYSTINGSFWQTENLYQALFYYRPWGVRYDLLMGYGEVNTRN</sequence>
<dbReference type="InterPro" id="IPR031345">
    <property type="entry name" value="T9SS_Plug_N"/>
</dbReference>
<dbReference type="RefSeq" id="WP_182042181.1">
    <property type="nucleotide sequence ID" value="NZ_JACDZE010000001.1"/>
</dbReference>
<dbReference type="Gene3D" id="2.60.40.10">
    <property type="entry name" value="Immunoglobulins"/>
    <property type="match status" value="1"/>
</dbReference>
<dbReference type="AlphaFoldDB" id="A0A838ZRV7"/>
<feature type="signal peptide" evidence="1">
    <location>
        <begin position="1"/>
        <end position="18"/>
    </location>
</feature>
<dbReference type="Pfam" id="PF17116">
    <property type="entry name" value="T9SS_plug_1st"/>
    <property type="match status" value="1"/>
</dbReference>
<keyword evidence="1" id="KW-0732">Signal</keyword>
<dbReference type="SUPFAM" id="SSF81296">
    <property type="entry name" value="E set domains"/>
    <property type="match status" value="1"/>
</dbReference>
<keyword evidence="4" id="KW-1185">Reference proteome</keyword>
<proteinExistence type="predicted"/>
<dbReference type="Proteomes" id="UP000552241">
    <property type="component" value="Unassembled WGS sequence"/>
</dbReference>
<reference evidence="3 4" key="1">
    <citation type="submission" date="2020-07" db="EMBL/GenBank/DDBJ databases">
        <title>Moheibacter lacus sp. nov., a member of the family Flavobacteriaceae isolated from freshwater lake sediment.</title>
        <authorList>
            <person name="Liu Y."/>
        </authorList>
    </citation>
    <scope>NUCLEOTIDE SEQUENCE [LARGE SCALE GENOMIC DNA]</scope>
    <source>
        <strain evidence="3 4">BDHS18</strain>
    </source>
</reference>
<organism evidence="3 4">
    <name type="scientific">Moheibacter lacus</name>
    <dbReference type="NCBI Taxonomy" id="2745851"/>
    <lineage>
        <taxon>Bacteria</taxon>
        <taxon>Pseudomonadati</taxon>
        <taxon>Bacteroidota</taxon>
        <taxon>Flavobacteriia</taxon>
        <taxon>Flavobacteriales</taxon>
        <taxon>Weeksellaceae</taxon>
        <taxon>Moheibacter</taxon>
    </lineage>
</organism>
<dbReference type="EMBL" id="JACDZE010000001">
    <property type="protein sequence ID" value="MBA5628589.1"/>
    <property type="molecule type" value="Genomic_DNA"/>
</dbReference>
<evidence type="ECO:0000259" key="2">
    <source>
        <dbReference type="Pfam" id="PF17116"/>
    </source>
</evidence>
<evidence type="ECO:0000256" key="1">
    <source>
        <dbReference type="SAM" id="SignalP"/>
    </source>
</evidence>
<accession>A0A838ZRV7</accession>
<evidence type="ECO:0000313" key="3">
    <source>
        <dbReference type="EMBL" id="MBA5628589.1"/>
    </source>
</evidence>
<gene>
    <name evidence="3" type="ORF">HU137_02250</name>
</gene>
<dbReference type="InterPro" id="IPR013783">
    <property type="entry name" value="Ig-like_fold"/>
</dbReference>
<feature type="domain" description="Type 9 secretion system plug protein N-terminal" evidence="2">
    <location>
        <begin position="30"/>
        <end position="152"/>
    </location>
</feature>
<name>A0A838ZRV7_9FLAO</name>